<keyword evidence="4" id="KW-1185">Reference proteome</keyword>
<dbReference type="Pfam" id="PF03061">
    <property type="entry name" value="4HBT"/>
    <property type="match status" value="1"/>
</dbReference>
<dbReference type="CDD" id="cd03443">
    <property type="entry name" value="PaaI_thioesterase"/>
    <property type="match status" value="1"/>
</dbReference>
<organism evidence="3 4">
    <name type="scientific">Cardiosporidium cionae</name>
    <dbReference type="NCBI Taxonomy" id="476202"/>
    <lineage>
        <taxon>Eukaryota</taxon>
        <taxon>Sar</taxon>
        <taxon>Alveolata</taxon>
        <taxon>Apicomplexa</taxon>
        <taxon>Aconoidasida</taxon>
        <taxon>Nephromycida</taxon>
        <taxon>Cardiosporidium</taxon>
    </lineage>
</organism>
<dbReference type="InterPro" id="IPR029069">
    <property type="entry name" value="HotDog_dom_sf"/>
</dbReference>
<comment type="caution">
    <text evidence="3">The sequence shown here is derived from an EMBL/GenBank/DDBJ whole genome shotgun (WGS) entry which is preliminary data.</text>
</comment>
<dbReference type="InterPro" id="IPR052061">
    <property type="entry name" value="PTE-AB_protein"/>
</dbReference>
<accession>A0ABQ7J6T4</accession>
<protein>
    <recommendedName>
        <fullName evidence="2">Thioesterase domain-containing protein</fullName>
    </recommendedName>
</protein>
<dbReference type="SUPFAM" id="SSF54637">
    <property type="entry name" value="Thioesterase/thiol ester dehydrase-isomerase"/>
    <property type="match status" value="1"/>
</dbReference>
<gene>
    <name evidence="3" type="ORF">IE077_001066</name>
</gene>
<reference evidence="3 4" key="1">
    <citation type="journal article" date="2020" name="bioRxiv">
        <title>Metabolic contributions of an alphaproteobacterial endosymbiont in the apicomplexan Cardiosporidium cionae.</title>
        <authorList>
            <person name="Hunter E.S."/>
            <person name="Paight C.J."/>
            <person name="Lane C.E."/>
        </authorList>
    </citation>
    <scope>NUCLEOTIDE SEQUENCE [LARGE SCALE GENOMIC DNA]</scope>
    <source>
        <strain evidence="3">ESH_2018</strain>
    </source>
</reference>
<sequence>MFPACRFWISPLLLASLCGTVSFNSYPEIAICQFSPLPNPNVSSQPANSEDGNIPTTDSRIASNLVKPSIHSTRKKENDRHVEALPAWTHVHFTRPSYHECSYKGYANDLQSNPTGYAHFVHDLLCQEHGIQNPQYFLDKDHTHVILLCGLGKGICGHKGIIHGGLTATIVDNALAILAFASCNCGVATKSLSIQYRRPILAGENILVSAEIAVANSTTKNYHLRALIYGEDGKLRASADGIFVPVGEKWKHLIQSTNSFINGNNTCPQ</sequence>
<evidence type="ECO:0000259" key="2">
    <source>
        <dbReference type="Pfam" id="PF03061"/>
    </source>
</evidence>
<dbReference type="Gene3D" id="3.10.129.10">
    <property type="entry name" value="Hotdog Thioesterase"/>
    <property type="match status" value="1"/>
</dbReference>
<evidence type="ECO:0000313" key="4">
    <source>
        <dbReference type="Proteomes" id="UP000823046"/>
    </source>
</evidence>
<evidence type="ECO:0000256" key="1">
    <source>
        <dbReference type="SAM" id="SignalP"/>
    </source>
</evidence>
<dbReference type="InterPro" id="IPR006683">
    <property type="entry name" value="Thioestr_dom"/>
</dbReference>
<proteinExistence type="predicted"/>
<dbReference type="Proteomes" id="UP000823046">
    <property type="component" value="Unassembled WGS sequence"/>
</dbReference>
<name>A0ABQ7J6T4_9APIC</name>
<feature type="signal peptide" evidence="1">
    <location>
        <begin position="1"/>
        <end position="23"/>
    </location>
</feature>
<feature type="chain" id="PRO_5047283577" description="Thioesterase domain-containing protein" evidence="1">
    <location>
        <begin position="24"/>
        <end position="269"/>
    </location>
</feature>
<dbReference type="PANTHER" id="PTHR47260">
    <property type="entry name" value="UPF0644 PROTEIN PB2B4.06"/>
    <property type="match status" value="1"/>
</dbReference>
<dbReference type="PANTHER" id="PTHR47260:SF1">
    <property type="entry name" value="UPF0644 PROTEIN PB2B4.06"/>
    <property type="match status" value="1"/>
</dbReference>
<keyword evidence="1" id="KW-0732">Signal</keyword>
<dbReference type="EMBL" id="JADAQX010000773">
    <property type="protein sequence ID" value="KAF8819400.1"/>
    <property type="molecule type" value="Genomic_DNA"/>
</dbReference>
<evidence type="ECO:0000313" key="3">
    <source>
        <dbReference type="EMBL" id="KAF8819400.1"/>
    </source>
</evidence>
<feature type="domain" description="Thioesterase" evidence="2">
    <location>
        <begin position="160"/>
        <end position="219"/>
    </location>
</feature>